<evidence type="ECO:0000313" key="1">
    <source>
        <dbReference type="EMBL" id="KAI0067712.1"/>
    </source>
</evidence>
<sequence>MPNSLQLLFLGSFFAVLVTLFGLTAFIQSKLHAAGYHISHIILIGLPRATDDTDTSTMAQTAPAFLDIRGNNVAQVLALLFAVASSVFIYIKFGASKRKPVLNPKEWQEFPLKEKIVISPNTAIYRFALPHPQDVLGLPIGQHISVSAEINGKEIMRSYTPTSSDDDLGHFDLLIKAYEKGNISRYISLLKIGDKIRVKGPKGQFQYHSSLSRELGMIAGGTGITPMLQIIRAALKNPLDRTKLSLIYANVNYEDILLKKELDELAEQHRSRFTVQYVLNNPPAGWLGGVGFVTKEQISNHLPPSDHNIKILLCGPPPMMTAMKKYLDELKYPAPRTVSKLVDQVFLF</sequence>
<keyword evidence="2" id="KW-1185">Reference proteome</keyword>
<comment type="caution">
    <text evidence="1">The sequence shown here is derived from an EMBL/GenBank/DDBJ whole genome shotgun (WGS) entry which is preliminary data.</text>
</comment>
<organism evidence="1 2">
    <name type="scientific">Artomyces pyxidatus</name>
    <dbReference type="NCBI Taxonomy" id="48021"/>
    <lineage>
        <taxon>Eukaryota</taxon>
        <taxon>Fungi</taxon>
        <taxon>Dikarya</taxon>
        <taxon>Basidiomycota</taxon>
        <taxon>Agaricomycotina</taxon>
        <taxon>Agaricomycetes</taxon>
        <taxon>Russulales</taxon>
        <taxon>Auriscalpiaceae</taxon>
        <taxon>Artomyces</taxon>
    </lineage>
</organism>
<reference evidence="1" key="1">
    <citation type="submission" date="2021-03" db="EMBL/GenBank/DDBJ databases">
        <authorList>
            <consortium name="DOE Joint Genome Institute"/>
            <person name="Ahrendt S."/>
            <person name="Looney B.P."/>
            <person name="Miyauchi S."/>
            <person name="Morin E."/>
            <person name="Drula E."/>
            <person name="Courty P.E."/>
            <person name="Chicoki N."/>
            <person name="Fauchery L."/>
            <person name="Kohler A."/>
            <person name="Kuo A."/>
            <person name="Labutti K."/>
            <person name="Pangilinan J."/>
            <person name="Lipzen A."/>
            <person name="Riley R."/>
            <person name="Andreopoulos W."/>
            <person name="He G."/>
            <person name="Johnson J."/>
            <person name="Barry K.W."/>
            <person name="Grigoriev I.V."/>
            <person name="Nagy L."/>
            <person name="Hibbett D."/>
            <person name="Henrissat B."/>
            <person name="Matheny P.B."/>
            <person name="Labbe J."/>
            <person name="Martin F."/>
        </authorList>
    </citation>
    <scope>NUCLEOTIDE SEQUENCE</scope>
    <source>
        <strain evidence="1">HHB10654</strain>
    </source>
</reference>
<dbReference type="EMBL" id="MU277189">
    <property type="protein sequence ID" value="KAI0067712.1"/>
    <property type="molecule type" value="Genomic_DNA"/>
</dbReference>
<accession>A0ACB8TH21</accession>
<evidence type="ECO:0000313" key="2">
    <source>
        <dbReference type="Proteomes" id="UP000814140"/>
    </source>
</evidence>
<reference evidence="1" key="2">
    <citation type="journal article" date="2022" name="New Phytol.">
        <title>Evolutionary transition to the ectomycorrhizal habit in the genomes of a hyperdiverse lineage of mushroom-forming fungi.</title>
        <authorList>
            <person name="Looney B."/>
            <person name="Miyauchi S."/>
            <person name="Morin E."/>
            <person name="Drula E."/>
            <person name="Courty P.E."/>
            <person name="Kohler A."/>
            <person name="Kuo A."/>
            <person name="LaButti K."/>
            <person name="Pangilinan J."/>
            <person name="Lipzen A."/>
            <person name="Riley R."/>
            <person name="Andreopoulos W."/>
            <person name="He G."/>
            <person name="Johnson J."/>
            <person name="Nolan M."/>
            <person name="Tritt A."/>
            <person name="Barry K.W."/>
            <person name="Grigoriev I.V."/>
            <person name="Nagy L.G."/>
            <person name="Hibbett D."/>
            <person name="Henrissat B."/>
            <person name="Matheny P.B."/>
            <person name="Labbe J."/>
            <person name="Martin F.M."/>
        </authorList>
    </citation>
    <scope>NUCLEOTIDE SEQUENCE</scope>
    <source>
        <strain evidence="1">HHB10654</strain>
    </source>
</reference>
<dbReference type="Proteomes" id="UP000814140">
    <property type="component" value="Unassembled WGS sequence"/>
</dbReference>
<name>A0ACB8TH21_9AGAM</name>
<proteinExistence type="predicted"/>
<gene>
    <name evidence="1" type="ORF">BV25DRAFT_1867520</name>
</gene>
<protein>
    <submittedName>
        <fullName evidence="1">Ferredoxin reductase-like C-terminal NADP-linked domain-containing protein</fullName>
    </submittedName>
</protein>